<accession>A0A0H5R4D1</accession>
<dbReference type="AlphaFoldDB" id="A0A0H5R4D1"/>
<protein>
    <submittedName>
        <fullName evidence="2">Uncharacterized protein</fullName>
    </submittedName>
</protein>
<feature type="compositionally biased region" description="Low complexity" evidence="1">
    <location>
        <begin position="100"/>
        <end position="122"/>
    </location>
</feature>
<dbReference type="EMBL" id="HACM01008556">
    <property type="protein sequence ID" value="CRZ08998.1"/>
    <property type="molecule type" value="Transcribed_RNA"/>
</dbReference>
<organism evidence="2">
    <name type="scientific">Spongospora subterranea</name>
    <dbReference type="NCBI Taxonomy" id="70186"/>
    <lineage>
        <taxon>Eukaryota</taxon>
        <taxon>Sar</taxon>
        <taxon>Rhizaria</taxon>
        <taxon>Endomyxa</taxon>
        <taxon>Phytomyxea</taxon>
        <taxon>Plasmodiophorida</taxon>
        <taxon>Plasmodiophoridae</taxon>
        <taxon>Spongospora</taxon>
    </lineage>
</organism>
<feature type="compositionally biased region" description="Low complexity" evidence="1">
    <location>
        <begin position="81"/>
        <end position="90"/>
    </location>
</feature>
<feature type="non-terminal residue" evidence="2">
    <location>
        <position position="1"/>
    </location>
</feature>
<evidence type="ECO:0000313" key="2">
    <source>
        <dbReference type="EMBL" id="CRZ08998.1"/>
    </source>
</evidence>
<feature type="region of interest" description="Disordered" evidence="1">
    <location>
        <begin position="63"/>
        <end position="182"/>
    </location>
</feature>
<name>A0A0H5R4D1_9EUKA</name>
<feature type="compositionally biased region" description="Acidic residues" evidence="1">
    <location>
        <begin position="123"/>
        <end position="136"/>
    </location>
</feature>
<proteinExistence type="predicted"/>
<evidence type="ECO:0000256" key="1">
    <source>
        <dbReference type="SAM" id="MobiDB-lite"/>
    </source>
</evidence>
<feature type="compositionally biased region" description="Low complexity" evidence="1">
    <location>
        <begin position="63"/>
        <end position="73"/>
    </location>
</feature>
<feature type="compositionally biased region" description="Polar residues" evidence="1">
    <location>
        <begin position="168"/>
        <end position="182"/>
    </location>
</feature>
<feature type="compositionally biased region" description="Basic and acidic residues" evidence="1">
    <location>
        <begin position="137"/>
        <end position="166"/>
    </location>
</feature>
<reference evidence="2" key="1">
    <citation type="submission" date="2015-04" db="EMBL/GenBank/DDBJ databases">
        <title>The genome sequence of the plant pathogenic Rhizarian Plasmodiophora brassicae reveals insights in its biotrophic life cycle and the origin of chitin synthesis.</title>
        <authorList>
            <person name="Schwelm A."/>
            <person name="Fogelqvist J."/>
            <person name="Knaust A."/>
            <person name="Julke S."/>
            <person name="Lilja T."/>
            <person name="Dhandapani V."/>
            <person name="Bonilla-Rosso G."/>
            <person name="Karlsson M."/>
            <person name="Shevchenko A."/>
            <person name="Choi S.R."/>
            <person name="Kim H.G."/>
            <person name="Park J.Y."/>
            <person name="Lim Y.P."/>
            <person name="Ludwig-Muller J."/>
            <person name="Dixelius C."/>
        </authorList>
    </citation>
    <scope>NUCLEOTIDE SEQUENCE</scope>
    <source>
        <tissue evidence="2">Potato root galls</tissue>
    </source>
</reference>
<sequence length="182" mass="19271">EREREREGAATLITARSHSRISLHIFTSTSLAFLKIQENMSSPAVEPVVADASSVPVDSVVVEATPEASTTESEQAESPEVESVAAPEPEVAAECEVTEPEVATTEAAAQPEPAAETVAETETVTEPEVVTEAEPECGDKRKADEPIVTEAAKKSKTDEVSEEPVKPSEQTEQEVSISQVAA</sequence>